<dbReference type="EMBL" id="PFVJ01000072">
    <property type="protein sequence ID" value="PJA89609.1"/>
    <property type="molecule type" value="Genomic_DNA"/>
</dbReference>
<sequence length="126" mass="14480">MENVKKILIVEDDEPIIFSLSKKLELFKTVKVLCARNGEEGLSMALVEKPDLILLDIVMPEMDGIEMLRRLRKNDWGKTVKVIILSNLSSPEREDEAKKLGIKDYIIKAEWKLENVVSKVLEKLTE</sequence>
<protein>
    <submittedName>
        <fullName evidence="5">Response regulator</fullName>
    </submittedName>
</protein>
<dbReference type="Pfam" id="PF00072">
    <property type="entry name" value="Response_reg"/>
    <property type="match status" value="1"/>
</dbReference>
<dbReference type="InterPro" id="IPR011006">
    <property type="entry name" value="CheY-like_superfamily"/>
</dbReference>
<keyword evidence="1 3" id="KW-0597">Phosphoprotein</keyword>
<dbReference type="PANTHER" id="PTHR44591">
    <property type="entry name" value="STRESS RESPONSE REGULATOR PROTEIN 1"/>
    <property type="match status" value="1"/>
</dbReference>
<evidence type="ECO:0000313" key="6">
    <source>
        <dbReference type="Proteomes" id="UP000230843"/>
    </source>
</evidence>
<evidence type="ECO:0000259" key="4">
    <source>
        <dbReference type="PROSITE" id="PS50110"/>
    </source>
</evidence>
<dbReference type="Proteomes" id="UP000230843">
    <property type="component" value="Unassembled WGS sequence"/>
</dbReference>
<dbReference type="SUPFAM" id="SSF52172">
    <property type="entry name" value="CheY-like"/>
    <property type="match status" value="1"/>
</dbReference>
<evidence type="ECO:0000256" key="1">
    <source>
        <dbReference type="ARBA" id="ARBA00022553"/>
    </source>
</evidence>
<keyword evidence="2" id="KW-0902">Two-component regulatory system</keyword>
<name>A0A2M7Z671_9BACT</name>
<dbReference type="AlphaFoldDB" id="A0A2M7Z671"/>
<gene>
    <name evidence="5" type="ORF">CO137_03380</name>
</gene>
<accession>A0A2M7Z671</accession>
<dbReference type="InterPro" id="IPR001789">
    <property type="entry name" value="Sig_transdc_resp-reg_receiver"/>
</dbReference>
<dbReference type="GO" id="GO:0000160">
    <property type="term" value="P:phosphorelay signal transduction system"/>
    <property type="evidence" value="ECO:0007669"/>
    <property type="project" value="UniProtKB-KW"/>
</dbReference>
<dbReference type="PANTHER" id="PTHR44591:SF14">
    <property type="entry name" value="PROTEIN PILG"/>
    <property type="match status" value="1"/>
</dbReference>
<reference evidence="6" key="1">
    <citation type="submission" date="2017-09" db="EMBL/GenBank/DDBJ databases">
        <title>Depth-based differentiation of microbial function through sediment-hosted aquifers and enrichment of novel symbionts in the deep terrestrial subsurface.</title>
        <authorList>
            <person name="Probst A.J."/>
            <person name="Ladd B."/>
            <person name="Jarett J.K."/>
            <person name="Geller-Mcgrath D.E."/>
            <person name="Sieber C.M.K."/>
            <person name="Emerson J.B."/>
            <person name="Anantharaman K."/>
            <person name="Thomas B.C."/>
            <person name="Malmstrom R."/>
            <person name="Stieglmeier M."/>
            <person name="Klingl A."/>
            <person name="Woyke T."/>
            <person name="Ryan C.M."/>
            <person name="Banfield J.F."/>
        </authorList>
    </citation>
    <scope>NUCLEOTIDE SEQUENCE [LARGE SCALE GENOMIC DNA]</scope>
</reference>
<feature type="modified residue" description="4-aspartylphosphate" evidence="3">
    <location>
        <position position="56"/>
    </location>
</feature>
<evidence type="ECO:0000256" key="2">
    <source>
        <dbReference type="ARBA" id="ARBA00023012"/>
    </source>
</evidence>
<dbReference type="PROSITE" id="PS50110">
    <property type="entry name" value="RESPONSE_REGULATORY"/>
    <property type="match status" value="1"/>
</dbReference>
<evidence type="ECO:0000313" key="5">
    <source>
        <dbReference type="EMBL" id="PJA89609.1"/>
    </source>
</evidence>
<comment type="caution">
    <text evidence="5">The sequence shown here is derived from an EMBL/GenBank/DDBJ whole genome shotgun (WGS) entry which is preliminary data.</text>
</comment>
<dbReference type="Gene3D" id="3.40.50.2300">
    <property type="match status" value="1"/>
</dbReference>
<proteinExistence type="predicted"/>
<evidence type="ECO:0000256" key="3">
    <source>
        <dbReference type="PROSITE-ProRule" id="PRU00169"/>
    </source>
</evidence>
<dbReference type="InterPro" id="IPR050595">
    <property type="entry name" value="Bact_response_regulator"/>
</dbReference>
<dbReference type="SMART" id="SM00448">
    <property type="entry name" value="REC"/>
    <property type="match status" value="1"/>
</dbReference>
<feature type="domain" description="Response regulatory" evidence="4">
    <location>
        <begin position="6"/>
        <end position="123"/>
    </location>
</feature>
<organism evidence="5 6">
    <name type="scientific">Candidatus Magasanikbacteria bacterium CG_4_9_14_3_um_filter_32_9</name>
    <dbReference type="NCBI Taxonomy" id="1974644"/>
    <lineage>
        <taxon>Bacteria</taxon>
        <taxon>Candidatus Magasanikiibacteriota</taxon>
    </lineage>
</organism>